<feature type="region of interest" description="Disordered" evidence="1">
    <location>
        <begin position="301"/>
        <end position="321"/>
    </location>
</feature>
<proteinExistence type="predicted"/>
<evidence type="ECO:0000313" key="3">
    <source>
        <dbReference type="Proteomes" id="UP000078544"/>
    </source>
</evidence>
<organism evidence="2 3">
    <name type="scientific">Moelleriella libera RCEF 2490</name>
    <dbReference type="NCBI Taxonomy" id="1081109"/>
    <lineage>
        <taxon>Eukaryota</taxon>
        <taxon>Fungi</taxon>
        <taxon>Dikarya</taxon>
        <taxon>Ascomycota</taxon>
        <taxon>Pezizomycotina</taxon>
        <taxon>Sordariomycetes</taxon>
        <taxon>Hypocreomycetidae</taxon>
        <taxon>Hypocreales</taxon>
        <taxon>Clavicipitaceae</taxon>
        <taxon>Moelleriella</taxon>
    </lineage>
</organism>
<feature type="compositionally biased region" description="Basic and acidic residues" evidence="1">
    <location>
        <begin position="417"/>
        <end position="441"/>
    </location>
</feature>
<keyword evidence="3" id="KW-1185">Reference proteome</keyword>
<feature type="region of interest" description="Disordered" evidence="1">
    <location>
        <begin position="356"/>
        <end position="441"/>
    </location>
</feature>
<protein>
    <submittedName>
        <fullName evidence="2">Uncharacterized protein</fullName>
    </submittedName>
</protein>
<comment type="caution">
    <text evidence="2">The sequence shown here is derived from an EMBL/GenBank/DDBJ whole genome shotgun (WGS) entry which is preliminary data.</text>
</comment>
<reference evidence="2 3" key="1">
    <citation type="journal article" date="2016" name="Genome Biol. Evol.">
        <title>Divergent and convergent evolution of fungal pathogenicity.</title>
        <authorList>
            <person name="Shang Y."/>
            <person name="Xiao G."/>
            <person name="Zheng P."/>
            <person name="Cen K."/>
            <person name="Zhan S."/>
            <person name="Wang C."/>
        </authorList>
    </citation>
    <scope>NUCLEOTIDE SEQUENCE [LARGE SCALE GENOMIC DNA]</scope>
    <source>
        <strain evidence="2 3">RCEF 2490</strain>
    </source>
</reference>
<dbReference type="Proteomes" id="UP000078544">
    <property type="component" value="Unassembled WGS sequence"/>
</dbReference>
<sequence>MDFLDLDVNKILIRDALDAQTIRKASEQQWLNISRIMLNAARLERKIVAQKDLECLNGGSSRASPLERSAAMPSPAGSTCPGLPDGIHVTPAQNRLVWSGFLRGATAIVPATLIEKSATSTKAAESEKGRKRDTSARQRLDDLRLCLGRQIPQLLPSFVPGSAAATLMERSNAARSRGNRSTRTKEPWMYNSMDPLGVGTDTDWPLSERATPDHSSGLQHIPNPVTVQVSQDATGVQRATSVQQSAAQVAESCETGGLPGVKVVGATGTTKATTESLPSEQLREALQNRFSAYLGTEIRSTAPKVPKNSDPMELPYTDDDPDYIPEKRVAFKRKAGTQLQKKAVKQRKVYQAGRMKGKNADGPLATSTTTLGFPTVQKGSRCVSKSGGKAYQPKASVSYDSQDESDLPLRRRKKDAHSRPIKHEHETKTGDGGKEHEPARRKNTEMIFGIPRSQELSRPLERTANAQYAWSAESAEYAAVSERAHVAWRADRVVVSEAAMDINEANQRRALAMQTLSRLQKDFEAVENGQKSSAAQDAIMAKFAGCADWALCAAEAKEATFALEVTSCAARD</sequence>
<feature type="region of interest" description="Disordered" evidence="1">
    <location>
        <begin position="170"/>
        <end position="193"/>
    </location>
</feature>
<dbReference type="OrthoDB" id="10252009at2759"/>
<name>A0A168BHB5_9HYPO</name>
<evidence type="ECO:0000256" key="1">
    <source>
        <dbReference type="SAM" id="MobiDB-lite"/>
    </source>
</evidence>
<evidence type="ECO:0000313" key="2">
    <source>
        <dbReference type="EMBL" id="KZZ95307.1"/>
    </source>
</evidence>
<gene>
    <name evidence="2" type="ORF">AAL_04538</name>
</gene>
<dbReference type="EMBL" id="AZGY01000009">
    <property type="protein sequence ID" value="KZZ95307.1"/>
    <property type="molecule type" value="Genomic_DNA"/>
</dbReference>
<accession>A0A168BHB5</accession>
<feature type="region of interest" description="Disordered" evidence="1">
    <location>
        <begin position="117"/>
        <end position="136"/>
    </location>
</feature>
<dbReference type="AlphaFoldDB" id="A0A168BHB5"/>
<feature type="compositionally biased region" description="Basic and acidic residues" evidence="1">
    <location>
        <begin position="124"/>
        <end position="136"/>
    </location>
</feature>